<proteinExistence type="predicted"/>
<name>F0MCL3_PSEPM</name>
<geneLocation type="plasmid" evidence="1 2">
    <name>pASPHE302</name>
</geneLocation>
<evidence type="ECO:0000313" key="1">
    <source>
        <dbReference type="EMBL" id="ADX75269.1"/>
    </source>
</evidence>
<evidence type="ECO:0008006" key="3">
    <source>
        <dbReference type="Google" id="ProtNLM"/>
    </source>
</evidence>
<dbReference type="Pfam" id="PF14390">
    <property type="entry name" value="DUF4420"/>
    <property type="match status" value="1"/>
</dbReference>
<evidence type="ECO:0000313" key="2">
    <source>
        <dbReference type="Proteomes" id="UP000008639"/>
    </source>
</evidence>
<gene>
    <name evidence="1" type="ordered locus">Asphe3_42040</name>
</gene>
<protein>
    <recommendedName>
        <fullName evidence="3">PD-(D/E)XK motif protein</fullName>
    </recommendedName>
</protein>
<dbReference type="EMBL" id="CP002381">
    <property type="protein sequence ID" value="ADX75269.1"/>
    <property type="molecule type" value="Genomic_DNA"/>
</dbReference>
<sequence precursor="true">MDASLVGPLFEQVLAAESGRMMVIAQTPFMFAAVNDNGRAALFVRVSLTPTQVVSDGQGFSVKTTRSGNNDYVQITAADRGLPPLFLKLVEYVLGRVSASTSVDQGAEVLIRSIEEYRRFVGQRRGRLSEALVRGIFAELLFLRAIITAGMSVEDAVTAWRGPWAKAGLGVHDFTFANGRGIEVKSTHQPPGTIRVSSPSQLVPSDQPLDLLVLPVEDAPDGATVAFPFRAYVQETGEVVAAAGPGAADKWDAALEALTLDLSDEWYDKYRFMPGVWRRFSVKQGFPHLDIPSLPAGIIDVHYSLELPRLAPFAAPFSELLSEMKLS</sequence>
<dbReference type="HOGENOM" id="CLU_849009_0_0_11"/>
<dbReference type="OrthoDB" id="4854145at2"/>
<keyword evidence="1" id="KW-0614">Plasmid</keyword>
<dbReference type="Proteomes" id="UP000008639">
    <property type="component" value="Plasmid pASPHE302"/>
</dbReference>
<dbReference type="RefSeq" id="WP_013603127.1">
    <property type="nucleotide sequence ID" value="NC_015147.1"/>
</dbReference>
<dbReference type="InterPro" id="IPR025534">
    <property type="entry name" value="DUF4420"/>
</dbReference>
<dbReference type="AlphaFoldDB" id="F0MCL3"/>
<reference evidence="2" key="1">
    <citation type="journal article" date="2011" name="Stand. Genomic Sci.">
        <title>Complete genome sequence of Arthrobacter phenanthrenivorans type strain (Sphe3).</title>
        <authorList>
            <person name="Kallimanis A."/>
            <person name="Labutti K.M."/>
            <person name="Lapidus A."/>
            <person name="Clum A."/>
            <person name="Lykidis A."/>
            <person name="Mavromatis K."/>
            <person name="Pagani I."/>
            <person name="Liolios K."/>
            <person name="Ivanova N."/>
            <person name="Goodwin L."/>
            <person name="Pitluck S."/>
            <person name="Chen A."/>
            <person name="Palaniappan K."/>
            <person name="Markowitz V."/>
            <person name="Bristow J."/>
            <person name="Velentzas A.D."/>
            <person name="Perisynakis A."/>
            <person name="Ouzounis C.C."/>
            <person name="Kyrpides N.C."/>
            <person name="Koukkou A.I."/>
            <person name="Drainas C."/>
        </authorList>
    </citation>
    <scope>NUCLEOTIDE SEQUENCE [LARGE SCALE GENOMIC DNA]</scope>
    <source>
        <strain evidence="2">DSM 18606 / JCM 16027 / LMG 23796 / Sphe3</strain>
        <plasmid evidence="2">Plasmid pASPHE302</plasmid>
    </source>
</reference>
<accession>F0MCL3</accession>
<organism evidence="1 2">
    <name type="scientific">Pseudarthrobacter phenanthrenivorans (strain DSM 18606 / JCM 16027 / LMG 23796 / Sphe3)</name>
    <name type="common">Arthrobacter phenanthrenivorans</name>
    <dbReference type="NCBI Taxonomy" id="930171"/>
    <lineage>
        <taxon>Bacteria</taxon>
        <taxon>Bacillati</taxon>
        <taxon>Actinomycetota</taxon>
        <taxon>Actinomycetes</taxon>
        <taxon>Micrococcales</taxon>
        <taxon>Micrococcaceae</taxon>
        <taxon>Pseudarthrobacter</taxon>
    </lineage>
</organism>
<dbReference type="KEGG" id="apn:Asphe3_42040"/>